<dbReference type="AlphaFoldDB" id="A0A913ZHR0"/>
<keyword evidence="1" id="KW-0863">Zinc-finger</keyword>
<dbReference type="SMART" id="SM00360">
    <property type="entry name" value="RRM"/>
    <property type="match status" value="1"/>
</dbReference>
<feature type="region of interest" description="Disordered" evidence="3">
    <location>
        <begin position="133"/>
        <end position="161"/>
    </location>
</feature>
<evidence type="ECO:0000259" key="5">
    <source>
        <dbReference type="PROSITE" id="PS50158"/>
    </source>
</evidence>
<dbReference type="GeneID" id="119724360"/>
<dbReference type="EnsemblMetazoa" id="XM_038195390.1">
    <property type="protein sequence ID" value="XP_038051318.1"/>
    <property type="gene ID" value="LOC119724360"/>
</dbReference>
<dbReference type="FunFam" id="3.30.70.330:FF:001074">
    <property type="entry name" value="Splicing factor, arginine/serine-rich 7"/>
    <property type="match status" value="1"/>
</dbReference>
<dbReference type="Gene3D" id="3.30.70.330">
    <property type="match status" value="1"/>
</dbReference>
<dbReference type="OrthoDB" id="5970at2759"/>
<dbReference type="Gene3D" id="4.10.60.10">
    <property type="entry name" value="Zinc finger, CCHC-type"/>
    <property type="match status" value="1"/>
</dbReference>
<name>A0A913ZHR0_PATMI</name>
<dbReference type="Pfam" id="PF00076">
    <property type="entry name" value="RRM_1"/>
    <property type="match status" value="1"/>
</dbReference>
<evidence type="ECO:0000259" key="4">
    <source>
        <dbReference type="PROSITE" id="PS50102"/>
    </source>
</evidence>
<dbReference type="InterPro" id="IPR012677">
    <property type="entry name" value="Nucleotide-bd_a/b_plait_sf"/>
</dbReference>
<dbReference type="InterPro" id="IPR001878">
    <property type="entry name" value="Znf_CCHC"/>
</dbReference>
<dbReference type="SUPFAM" id="SSF54928">
    <property type="entry name" value="RNA-binding domain, RBD"/>
    <property type="match status" value="1"/>
</dbReference>
<feature type="region of interest" description="Disordered" evidence="3">
    <location>
        <begin position="1"/>
        <end position="23"/>
    </location>
</feature>
<keyword evidence="2" id="KW-0694">RNA-binding</keyword>
<dbReference type="InterPro" id="IPR036875">
    <property type="entry name" value="Znf_CCHC_sf"/>
</dbReference>
<dbReference type="InterPro" id="IPR035979">
    <property type="entry name" value="RBD_domain_sf"/>
</dbReference>
<evidence type="ECO:0000256" key="1">
    <source>
        <dbReference type="PROSITE-ProRule" id="PRU00047"/>
    </source>
</evidence>
<feature type="domain" description="RRM" evidence="4">
    <location>
        <begin position="21"/>
        <end position="93"/>
    </location>
</feature>
<dbReference type="SMART" id="SM00343">
    <property type="entry name" value="ZnF_C2HC"/>
    <property type="match status" value="1"/>
</dbReference>
<keyword evidence="1" id="KW-0479">Metal-binding</keyword>
<dbReference type="InterPro" id="IPR000504">
    <property type="entry name" value="RRM_dom"/>
</dbReference>
<evidence type="ECO:0000256" key="3">
    <source>
        <dbReference type="SAM" id="MobiDB-lite"/>
    </source>
</evidence>
<keyword evidence="1" id="KW-0862">Zinc</keyword>
<feature type="compositionally biased region" description="Basic and acidic residues" evidence="3">
    <location>
        <begin position="86"/>
        <end position="95"/>
    </location>
</feature>
<dbReference type="GO" id="GO:0003723">
    <property type="term" value="F:RNA binding"/>
    <property type="evidence" value="ECO:0007669"/>
    <property type="project" value="UniProtKB-UniRule"/>
</dbReference>
<reference evidence="6" key="1">
    <citation type="submission" date="2022-11" db="UniProtKB">
        <authorList>
            <consortium name="EnsemblMetazoa"/>
        </authorList>
    </citation>
    <scope>IDENTIFICATION</scope>
</reference>
<dbReference type="PROSITE" id="PS50102">
    <property type="entry name" value="RRM"/>
    <property type="match status" value="1"/>
</dbReference>
<evidence type="ECO:0000256" key="2">
    <source>
        <dbReference type="PROSITE-ProRule" id="PRU00176"/>
    </source>
</evidence>
<keyword evidence="7" id="KW-1185">Reference proteome</keyword>
<feature type="domain" description="CCHC-type" evidence="5">
    <location>
        <begin position="118"/>
        <end position="134"/>
    </location>
</feature>
<evidence type="ECO:0000313" key="7">
    <source>
        <dbReference type="Proteomes" id="UP000887568"/>
    </source>
</evidence>
<dbReference type="PANTHER" id="PTHR23147">
    <property type="entry name" value="SERINE/ARGININE RICH SPLICING FACTOR"/>
    <property type="match status" value="1"/>
</dbReference>
<accession>A0A913ZHR0</accession>
<sequence length="175" mass="19381">MSRYQSSSRDSRDSRSSNPDCKVYVGGLGSSFDKHDIEESFKSFGPLRHVWVARNPPGFAFVEFEDPLDADDAVRGHRKRICGRDVTVEMSSGERKNRRFGGPGGSRPPPRRASRNDKCYFCSDYGHFARECPKNDGRGGGGRRYSGGGGGGGGYGGRSRDSRRSRVLFYCQSHL</sequence>
<evidence type="ECO:0000313" key="6">
    <source>
        <dbReference type="EnsemblMetazoa" id="XP_038051318.1"/>
    </source>
</evidence>
<dbReference type="InterPro" id="IPR050907">
    <property type="entry name" value="SRSF"/>
</dbReference>
<organism evidence="6 7">
    <name type="scientific">Patiria miniata</name>
    <name type="common">Bat star</name>
    <name type="synonym">Asterina miniata</name>
    <dbReference type="NCBI Taxonomy" id="46514"/>
    <lineage>
        <taxon>Eukaryota</taxon>
        <taxon>Metazoa</taxon>
        <taxon>Echinodermata</taxon>
        <taxon>Eleutherozoa</taxon>
        <taxon>Asterozoa</taxon>
        <taxon>Asteroidea</taxon>
        <taxon>Valvatacea</taxon>
        <taxon>Valvatida</taxon>
        <taxon>Asterinidae</taxon>
        <taxon>Patiria</taxon>
    </lineage>
</organism>
<protein>
    <submittedName>
        <fullName evidence="6">Uncharacterized protein</fullName>
    </submittedName>
</protein>
<proteinExistence type="predicted"/>
<dbReference type="CDD" id="cd12373">
    <property type="entry name" value="RRM_SRSF3_like"/>
    <property type="match status" value="1"/>
</dbReference>
<dbReference type="Pfam" id="PF00098">
    <property type="entry name" value="zf-CCHC"/>
    <property type="match status" value="1"/>
</dbReference>
<dbReference type="GO" id="GO:0008270">
    <property type="term" value="F:zinc ion binding"/>
    <property type="evidence" value="ECO:0007669"/>
    <property type="project" value="UniProtKB-KW"/>
</dbReference>
<feature type="region of interest" description="Disordered" evidence="3">
    <location>
        <begin position="86"/>
        <end position="113"/>
    </location>
</feature>
<feature type="compositionally biased region" description="Gly residues" evidence="3">
    <location>
        <begin position="138"/>
        <end position="157"/>
    </location>
</feature>
<dbReference type="Proteomes" id="UP000887568">
    <property type="component" value="Unplaced"/>
</dbReference>
<dbReference type="SUPFAM" id="SSF57756">
    <property type="entry name" value="Retrovirus zinc finger-like domains"/>
    <property type="match status" value="1"/>
</dbReference>
<dbReference type="PROSITE" id="PS50158">
    <property type="entry name" value="ZF_CCHC"/>
    <property type="match status" value="1"/>
</dbReference>
<dbReference type="RefSeq" id="XP_038051318.1">
    <property type="nucleotide sequence ID" value="XM_038195390.1"/>
</dbReference>